<dbReference type="EMBL" id="CDMY01000438">
    <property type="protein sequence ID" value="CEM12877.1"/>
    <property type="molecule type" value="Genomic_DNA"/>
</dbReference>
<dbReference type="PANTHER" id="PTHR11842">
    <property type="entry name" value="MITOTIC SPINDLE ASSEMBLY CHECKPOINT PROTEIN MAD2"/>
    <property type="match status" value="1"/>
</dbReference>
<sequence length="280" mass="31467">MQNHQRNLMDVVSGRFCEFLEVCTHAILCTRNVYPKELFSRERRLGDLRWWCRSPRVCEYTDRVFSSLRDVMKQRLLSKVIIAIRRLGKEERFVFKFDASWREYHPDSTHIKDILRSLEENFHCALLAMETQVKARFPLDADNNGQPAAAAAAAGAGGGGGGGGGGGVAPAPNVSWEVRIETTEKIDVAMGEEGRKRLQKDIGFTRLEEEQSAVDRLQCNWVATEMVQSDLCQQAALQEAADDDTFFIRLIDTDRPLMRVYREEVTEHDGAAAANGSGVV</sequence>
<dbReference type="SUPFAM" id="SSF56019">
    <property type="entry name" value="The spindle assembly checkpoint protein mad2"/>
    <property type="match status" value="1"/>
</dbReference>
<feature type="domain" description="HORMA" evidence="2">
    <location>
        <begin position="10"/>
        <end position="280"/>
    </location>
</feature>
<evidence type="ECO:0000259" key="2">
    <source>
        <dbReference type="PROSITE" id="PS50815"/>
    </source>
</evidence>
<feature type="compositionally biased region" description="Gly residues" evidence="1">
    <location>
        <begin position="155"/>
        <end position="168"/>
    </location>
</feature>
<dbReference type="PROSITE" id="PS50815">
    <property type="entry name" value="HORMA"/>
    <property type="match status" value="1"/>
</dbReference>
<dbReference type="InterPro" id="IPR036570">
    <property type="entry name" value="HORMA_dom_sf"/>
</dbReference>
<organism evidence="3 4">
    <name type="scientific">Vitrella brassicaformis (strain CCMP3155)</name>
    <dbReference type="NCBI Taxonomy" id="1169540"/>
    <lineage>
        <taxon>Eukaryota</taxon>
        <taxon>Sar</taxon>
        <taxon>Alveolata</taxon>
        <taxon>Colpodellida</taxon>
        <taxon>Vitrellaceae</taxon>
        <taxon>Vitrella</taxon>
    </lineage>
</organism>
<dbReference type="STRING" id="1169540.A0A0G4FIE3"/>
<dbReference type="InParanoid" id="A0A0G4FIE3"/>
<dbReference type="PANTHER" id="PTHR11842:SF10">
    <property type="entry name" value="MITOTIC SPINDLE ASSEMBLY CHECKPOINT PROTEIN MAD2B"/>
    <property type="match status" value="1"/>
</dbReference>
<dbReference type="GO" id="GO:0016035">
    <property type="term" value="C:zeta DNA polymerase complex"/>
    <property type="evidence" value="ECO:0007669"/>
    <property type="project" value="TreeGrafter"/>
</dbReference>
<reference evidence="3 4" key="1">
    <citation type="submission" date="2014-11" db="EMBL/GenBank/DDBJ databases">
        <authorList>
            <person name="Zhu J."/>
            <person name="Qi W."/>
            <person name="Song R."/>
        </authorList>
    </citation>
    <scope>NUCLEOTIDE SEQUENCE [LARGE SCALE GENOMIC DNA]</scope>
</reference>
<name>A0A0G4FIE3_VITBC</name>
<dbReference type="InterPro" id="IPR003511">
    <property type="entry name" value="HORMA_dom"/>
</dbReference>
<dbReference type="Gene3D" id="3.30.900.10">
    <property type="entry name" value="HORMA domain"/>
    <property type="match status" value="1"/>
</dbReference>
<dbReference type="Proteomes" id="UP000041254">
    <property type="component" value="Unassembled WGS sequence"/>
</dbReference>
<dbReference type="InterPro" id="IPR045091">
    <property type="entry name" value="Mad2-like"/>
</dbReference>
<dbReference type="OrthoDB" id="21254at2759"/>
<keyword evidence="4" id="KW-1185">Reference proteome</keyword>
<dbReference type="VEuPathDB" id="CryptoDB:Vbra_15474"/>
<protein>
    <recommendedName>
        <fullName evidence="2">HORMA domain-containing protein</fullName>
    </recommendedName>
</protein>
<evidence type="ECO:0000313" key="4">
    <source>
        <dbReference type="Proteomes" id="UP000041254"/>
    </source>
</evidence>
<accession>A0A0G4FIE3</accession>
<proteinExistence type="predicted"/>
<evidence type="ECO:0000256" key="1">
    <source>
        <dbReference type="SAM" id="MobiDB-lite"/>
    </source>
</evidence>
<gene>
    <name evidence="3" type="ORF">Vbra_15474</name>
</gene>
<feature type="region of interest" description="Disordered" evidence="1">
    <location>
        <begin position="150"/>
        <end position="172"/>
    </location>
</feature>
<dbReference type="AlphaFoldDB" id="A0A0G4FIE3"/>
<evidence type="ECO:0000313" key="3">
    <source>
        <dbReference type="EMBL" id="CEM12877.1"/>
    </source>
</evidence>